<proteinExistence type="predicted"/>
<dbReference type="OrthoDB" id="3860514at2759"/>
<keyword evidence="2" id="KW-1185">Reference proteome</keyword>
<evidence type="ECO:0000313" key="2">
    <source>
        <dbReference type="Proteomes" id="UP000309340"/>
    </source>
</evidence>
<dbReference type="AlphaFoldDB" id="A0A4V5NEI4"/>
<name>A0A4V5NEI4_9PEZI</name>
<protein>
    <submittedName>
        <fullName evidence="1">Uncharacterized protein</fullName>
    </submittedName>
</protein>
<gene>
    <name evidence="1" type="ORF">B0A55_09147</name>
</gene>
<comment type="caution">
    <text evidence="1">The sequence shown here is derived from an EMBL/GenBank/DDBJ whole genome shotgun (WGS) entry which is preliminary data.</text>
</comment>
<sequence length="212" mass="24806">MALGKRKRASIPPINLDTFATQLKADPTRLSLLLDLLPELRNIIYEYVFASTGGVLLSRQLVHRALAPKTSTLLRVNKQIHTEFLHAAWLLADIHTTALEYDFRHIVTFLNRHEEEEIRALPSTNLPQHRTIFVEIQPNATHTQSVDDNPKFLKRWLNRAEHPTKKGTRVHYEYRLRPGYAEPRWPRWRVRAQAMEEGRKREELEKIIAAVR</sequence>
<dbReference type="EMBL" id="NAJQ01000572">
    <property type="protein sequence ID" value="TKA67439.1"/>
    <property type="molecule type" value="Genomic_DNA"/>
</dbReference>
<evidence type="ECO:0000313" key="1">
    <source>
        <dbReference type="EMBL" id="TKA67439.1"/>
    </source>
</evidence>
<dbReference type="Proteomes" id="UP000309340">
    <property type="component" value="Unassembled WGS sequence"/>
</dbReference>
<accession>A0A4V5NEI4</accession>
<reference evidence="1 2" key="1">
    <citation type="submission" date="2017-03" db="EMBL/GenBank/DDBJ databases">
        <title>Genomes of endolithic fungi from Antarctica.</title>
        <authorList>
            <person name="Coleine C."/>
            <person name="Masonjones S."/>
            <person name="Stajich J.E."/>
        </authorList>
    </citation>
    <scope>NUCLEOTIDE SEQUENCE [LARGE SCALE GENOMIC DNA]</scope>
    <source>
        <strain evidence="1 2">CCFEE 5184</strain>
    </source>
</reference>
<organism evidence="1 2">
    <name type="scientific">Friedmanniomyces simplex</name>
    <dbReference type="NCBI Taxonomy" id="329884"/>
    <lineage>
        <taxon>Eukaryota</taxon>
        <taxon>Fungi</taxon>
        <taxon>Dikarya</taxon>
        <taxon>Ascomycota</taxon>
        <taxon>Pezizomycotina</taxon>
        <taxon>Dothideomycetes</taxon>
        <taxon>Dothideomycetidae</taxon>
        <taxon>Mycosphaerellales</taxon>
        <taxon>Teratosphaeriaceae</taxon>
        <taxon>Friedmanniomyces</taxon>
    </lineage>
</organism>